<organism evidence="4 5">
    <name type="scientific">Marinobacter algicola DG893</name>
    <dbReference type="NCBI Taxonomy" id="443152"/>
    <lineage>
        <taxon>Bacteria</taxon>
        <taxon>Pseudomonadati</taxon>
        <taxon>Pseudomonadota</taxon>
        <taxon>Gammaproteobacteria</taxon>
        <taxon>Pseudomonadales</taxon>
        <taxon>Marinobacteraceae</taxon>
        <taxon>Marinobacter</taxon>
    </lineage>
</organism>
<dbReference type="PROSITE" id="PS00455">
    <property type="entry name" value="AMP_BINDING"/>
    <property type="match status" value="1"/>
</dbReference>
<dbReference type="STRING" id="443152.MDG893_02325"/>
<evidence type="ECO:0000256" key="2">
    <source>
        <dbReference type="ARBA" id="ARBA00022840"/>
    </source>
</evidence>
<dbReference type="eggNOG" id="COG1022">
    <property type="taxonomic scope" value="Bacteria"/>
</dbReference>
<dbReference type="PANTHER" id="PTHR43272">
    <property type="entry name" value="LONG-CHAIN-FATTY-ACID--COA LIGASE"/>
    <property type="match status" value="1"/>
</dbReference>
<dbReference type="Pfam" id="PF23562">
    <property type="entry name" value="AMP-binding_C_3"/>
    <property type="match status" value="1"/>
</dbReference>
<dbReference type="AlphaFoldDB" id="A6EX70"/>
<dbReference type="Proteomes" id="UP000005856">
    <property type="component" value="Unassembled WGS sequence"/>
</dbReference>
<dbReference type="GO" id="GO:0005524">
    <property type="term" value="F:ATP binding"/>
    <property type="evidence" value="ECO:0007669"/>
    <property type="project" value="UniProtKB-KW"/>
</dbReference>
<evidence type="ECO:0000256" key="1">
    <source>
        <dbReference type="ARBA" id="ARBA00022741"/>
    </source>
</evidence>
<dbReference type="EMBL" id="ABCP01000004">
    <property type="protein sequence ID" value="EDM48758.1"/>
    <property type="molecule type" value="Genomic_DNA"/>
</dbReference>
<dbReference type="Pfam" id="PF00501">
    <property type="entry name" value="AMP-binding"/>
    <property type="match status" value="1"/>
</dbReference>
<protein>
    <submittedName>
        <fullName evidence="4">Long-chain acyl-CoA synthetases (AMP-forming)</fullName>
    </submittedName>
</protein>
<feature type="domain" description="AMP-dependent synthetase/ligase" evidence="3">
    <location>
        <begin position="36"/>
        <end position="410"/>
    </location>
</feature>
<dbReference type="InterPro" id="IPR042099">
    <property type="entry name" value="ANL_N_sf"/>
</dbReference>
<keyword evidence="5" id="KW-1185">Reference proteome</keyword>
<accession>A6EX70</accession>
<gene>
    <name evidence="4" type="ORF">MDG893_02325</name>
</gene>
<dbReference type="PANTHER" id="PTHR43272:SF33">
    <property type="entry name" value="AMP-BINDING DOMAIN-CONTAINING PROTEIN-RELATED"/>
    <property type="match status" value="1"/>
</dbReference>
<dbReference type="InterPro" id="IPR020845">
    <property type="entry name" value="AMP-binding_CS"/>
</dbReference>
<dbReference type="Gene3D" id="3.40.50.12780">
    <property type="entry name" value="N-terminal domain of ligase-like"/>
    <property type="match status" value="1"/>
</dbReference>
<keyword evidence="2" id="KW-0067">ATP-binding</keyword>
<dbReference type="GO" id="GO:0004467">
    <property type="term" value="F:long-chain fatty acid-CoA ligase activity"/>
    <property type="evidence" value="ECO:0007669"/>
    <property type="project" value="TreeGrafter"/>
</dbReference>
<evidence type="ECO:0000313" key="4">
    <source>
        <dbReference type="EMBL" id="EDM48758.1"/>
    </source>
</evidence>
<dbReference type="GO" id="GO:0016020">
    <property type="term" value="C:membrane"/>
    <property type="evidence" value="ECO:0007669"/>
    <property type="project" value="TreeGrafter"/>
</dbReference>
<dbReference type="InterPro" id="IPR000873">
    <property type="entry name" value="AMP-dep_synth/lig_dom"/>
</dbReference>
<evidence type="ECO:0000313" key="5">
    <source>
        <dbReference type="Proteomes" id="UP000005856"/>
    </source>
</evidence>
<reference evidence="4 5" key="1">
    <citation type="submission" date="2007-06" db="EMBL/GenBank/DDBJ databases">
        <authorList>
            <person name="Green D."/>
            <person name="Ferriera S."/>
            <person name="Johnson J."/>
            <person name="Kravitz S."/>
            <person name="Beeson K."/>
            <person name="Sutton G."/>
            <person name="Rogers Y.-H."/>
            <person name="Friedman R."/>
            <person name="Frazier M."/>
            <person name="Venter J.C."/>
        </authorList>
    </citation>
    <scope>NUCLEOTIDE SEQUENCE [LARGE SCALE GENOMIC DNA]</scope>
    <source>
        <strain evidence="4 5">DG893</strain>
    </source>
</reference>
<comment type="caution">
    <text evidence="4">The sequence shown here is derived from an EMBL/GenBank/DDBJ whole genome shotgun (WGS) entry which is preliminary data.</text>
</comment>
<name>A6EX70_9GAMM</name>
<keyword evidence="1" id="KW-0547">Nucleotide-binding</keyword>
<evidence type="ECO:0000259" key="3">
    <source>
        <dbReference type="Pfam" id="PF00501"/>
    </source>
</evidence>
<dbReference type="SUPFAM" id="SSF56801">
    <property type="entry name" value="Acetyl-CoA synthetase-like"/>
    <property type="match status" value="1"/>
</dbReference>
<proteinExistence type="predicted"/>
<sequence>MLELPKNNVLEDDNNKEPLMAADSNKQTSLHCLYYWAKQTPDKVYLTQPFPDGTTEDITWQQAADQVSRMSAHLATLGLPERSNVAILGKNSAHWILSDLAIWAAGHVSVPLYPTLNGDTAVYVLEHSEAKLLFLGKLDGKADGWNDIKGHIPGDMPVISLPMSPRDDTPKWLDIIAQQQPAEPSLPDPDDLATLVYTSGSTGRPKGVMHSFRTMISVADGLQQIFPVTQDERMLSYLPLAHVAERAAVETQSLYYGFHLYFANSLDTFQEDLQRARPTLFFSVPRLWMKFYLAINSKLPPKKQKVLFNIPVLNKLVKKKVLRQLGLDHCRAALTGAAPLSGEIIGWYRNLGLELLEVYGMSENFGYSHANRPGRAKVGTVGVTNPGAEHRLAENGEVQVKSPGQMLGYYKNEEKTREDVTDDGFLKTGDMGEIDSEGYLRITGRVKDLFKTSKGKYVVPVPIESRFNHPKAEVVCVAGANQPQPCLMVLLSEEAREALEAGGSRDELERELAAELDAVNSACEAHEKLAFVVVVKEPWTMENGMLTPTMKIKRNVIEDFYNRKMDEWFGKKQKVIWEF</sequence>